<feature type="transmembrane region" description="Helical" evidence="7">
    <location>
        <begin position="766"/>
        <end position="787"/>
    </location>
</feature>
<keyword evidence="4 7" id="KW-1133">Transmembrane helix</keyword>
<evidence type="ECO:0000313" key="11">
    <source>
        <dbReference type="Proteomes" id="UP001139971"/>
    </source>
</evidence>
<dbReference type="GO" id="GO:0022857">
    <property type="term" value="F:transmembrane transporter activity"/>
    <property type="evidence" value="ECO:0007669"/>
    <property type="project" value="TreeGrafter"/>
</dbReference>
<feature type="transmembrane region" description="Helical" evidence="7">
    <location>
        <begin position="678"/>
        <end position="698"/>
    </location>
</feature>
<evidence type="ECO:0000256" key="7">
    <source>
        <dbReference type="SAM" id="Phobius"/>
    </source>
</evidence>
<feature type="transmembrane region" description="Helical" evidence="7">
    <location>
        <begin position="410"/>
        <end position="433"/>
    </location>
</feature>
<evidence type="ECO:0000256" key="5">
    <source>
        <dbReference type="ARBA" id="ARBA00023136"/>
    </source>
</evidence>
<dbReference type="Pfam" id="PF12704">
    <property type="entry name" value="MacB_PCD"/>
    <property type="match status" value="2"/>
</dbReference>
<proteinExistence type="inferred from homology"/>
<dbReference type="AlphaFoldDB" id="A0A9X3YQL5"/>
<name>A0A9X3YQL5_9GAMM</name>
<dbReference type="EMBL" id="JAOVZO020000023">
    <property type="protein sequence ID" value="MDC8016142.1"/>
    <property type="molecule type" value="Genomic_DNA"/>
</dbReference>
<comment type="subcellular location">
    <subcellularLocation>
        <location evidence="1">Cell membrane</location>
        <topology evidence="1">Multi-pass membrane protein</topology>
    </subcellularLocation>
</comment>
<dbReference type="InterPro" id="IPR017800">
    <property type="entry name" value="ADOP"/>
</dbReference>
<dbReference type="InterPro" id="IPR003838">
    <property type="entry name" value="ABC3_permease_C"/>
</dbReference>
<keyword evidence="2" id="KW-1003">Cell membrane</keyword>
<accession>A0A9X3YQL5</accession>
<dbReference type="PANTHER" id="PTHR30572">
    <property type="entry name" value="MEMBRANE COMPONENT OF TRANSPORTER-RELATED"/>
    <property type="match status" value="1"/>
</dbReference>
<reference evidence="10" key="1">
    <citation type="submission" date="2023-02" db="EMBL/GenBank/DDBJ databases">
        <title>Tahibacter soli sp. nov. isolated from soil.</title>
        <authorList>
            <person name="Baek J.H."/>
            <person name="Lee J.K."/>
            <person name="Choi D.G."/>
            <person name="Jeon C.O."/>
        </authorList>
    </citation>
    <scope>NUCLEOTIDE SEQUENCE</scope>
    <source>
        <strain evidence="10">BL</strain>
    </source>
</reference>
<dbReference type="InterPro" id="IPR025857">
    <property type="entry name" value="MacB_PCD"/>
</dbReference>
<dbReference type="GO" id="GO:0005886">
    <property type="term" value="C:plasma membrane"/>
    <property type="evidence" value="ECO:0007669"/>
    <property type="project" value="UniProtKB-SubCell"/>
</dbReference>
<feature type="domain" description="MacB-like periplasmic core" evidence="9">
    <location>
        <begin position="20"/>
        <end position="228"/>
    </location>
</feature>
<evidence type="ECO:0000313" key="10">
    <source>
        <dbReference type="EMBL" id="MDC8016142.1"/>
    </source>
</evidence>
<evidence type="ECO:0000256" key="4">
    <source>
        <dbReference type="ARBA" id="ARBA00022989"/>
    </source>
</evidence>
<dbReference type="InterPro" id="IPR050250">
    <property type="entry name" value="Macrolide_Exporter_MacB"/>
</dbReference>
<keyword evidence="3 7" id="KW-0812">Transmembrane</keyword>
<protein>
    <submittedName>
        <fullName evidence="10">ADOP family duplicated permease</fullName>
    </submittedName>
</protein>
<dbReference type="Pfam" id="PF02687">
    <property type="entry name" value="FtsX"/>
    <property type="match status" value="2"/>
</dbReference>
<feature type="domain" description="MacB-like periplasmic core" evidence="9">
    <location>
        <begin position="419"/>
        <end position="637"/>
    </location>
</feature>
<dbReference type="NCBIfam" id="TIGR03434">
    <property type="entry name" value="ADOP"/>
    <property type="match status" value="1"/>
</dbReference>
<evidence type="ECO:0000256" key="6">
    <source>
        <dbReference type="ARBA" id="ARBA00038076"/>
    </source>
</evidence>
<evidence type="ECO:0000259" key="8">
    <source>
        <dbReference type="Pfam" id="PF02687"/>
    </source>
</evidence>
<feature type="transmembrane region" description="Helical" evidence="7">
    <location>
        <begin position="719"/>
        <end position="746"/>
    </location>
</feature>
<evidence type="ECO:0000256" key="1">
    <source>
        <dbReference type="ARBA" id="ARBA00004651"/>
    </source>
</evidence>
<gene>
    <name evidence="10" type="ORF">OD750_026750</name>
</gene>
<keyword evidence="5 7" id="KW-0472">Membrane</keyword>
<evidence type="ECO:0000256" key="3">
    <source>
        <dbReference type="ARBA" id="ARBA00022692"/>
    </source>
</evidence>
<feature type="domain" description="ABC3 transporter permease C-terminal" evidence="8">
    <location>
        <begin position="681"/>
        <end position="794"/>
    </location>
</feature>
<comment type="caution">
    <text evidence="10">The sequence shown here is derived from an EMBL/GenBank/DDBJ whole genome shotgun (WGS) entry which is preliminary data.</text>
</comment>
<dbReference type="RefSeq" id="WP_263542571.1">
    <property type="nucleotide sequence ID" value="NZ_JAOVZO020000023.1"/>
</dbReference>
<evidence type="ECO:0000256" key="2">
    <source>
        <dbReference type="ARBA" id="ARBA00022475"/>
    </source>
</evidence>
<evidence type="ECO:0000259" key="9">
    <source>
        <dbReference type="Pfam" id="PF12704"/>
    </source>
</evidence>
<feature type="transmembrane region" description="Helical" evidence="7">
    <location>
        <begin position="361"/>
        <end position="381"/>
    </location>
</feature>
<comment type="similarity">
    <text evidence="6">Belongs to the ABC-4 integral membrane protein family.</text>
</comment>
<keyword evidence="11" id="KW-1185">Reference proteome</keyword>
<feature type="transmembrane region" description="Helical" evidence="7">
    <location>
        <begin position="263"/>
        <end position="285"/>
    </location>
</feature>
<organism evidence="10 11">
    <name type="scientific">Tahibacter soli</name>
    <dbReference type="NCBI Taxonomy" id="2983605"/>
    <lineage>
        <taxon>Bacteria</taxon>
        <taxon>Pseudomonadati</taxon>
        <taxon>Pseudomonadota</taxon>
        <taxon>Gammaproteobacteria</taxon>
        <taxon>Lysobacterales</taxon>
        <taxon>Rhodanobacteraceae</taxon>
        <taxon>Tahibacter</taxon>
    </lineage>
</organism>
<dbReference type="Proteomes" id="UP001139971">
    <property type="component" value="Unassembled WGS sequence"/>
</dbReference>
<dbReference type="PANTHER" id="PTHR30572:SF4">
    <property type="entry name" value="ABC TRANSPORTER PERMEASE YTRF"/>
    <property type="match status" value="1"/>
</dbReference>
<sequence>MLPLELRNTWRRLARKPGYSLLSIAVLGVGLGAVLFLFGLVNGLVLEPMPFPHADRLVAIGYAQPKNVGVDNMSSDEYAAIDGRLDTLELTGIYNETGVDLVSDRGARHYPGCEISQNMLPLLGVQPLLGRNFSAEDMRAGAALSVLIGERLWRDVFGASQDVVGRAIRVNGEPASVVGVLPGDFAFPSDSQVWLPTRLRTGDAFDVDVVARLAPGATLSQARAALDNLAESLGNDLAGQRAGRELTMKPLSLIFVNERTRSYVWLMFAAGVLVLLLACSNVANLQLGQTLDRQRELAVRSALGASRGRLLREQLLESLLLALGATVVALAIQQLGASWIRDVFAANGKAPPYFVHLGLDWRLFLFALVAAVSSTALVGMAPAWRASRTDVHDDLRDGAKGSRGGAFARLAKGVVVVEIVLTVILLIGAGTFIRGLNRMLATNVGSQADASHILTASITLFPSQYPDAESQARLVDGLGQRLRAEADVEAATIGNTIPGARLGSHEFVAALGQPRPPNGYAIAQMGTVDDHFASTYGLPLTAGRFFDARDLFDGADVVVVEKTLADLLWPGRDPLGQQLVLHPQAEKPRTLNVIGVIASMQLDGAMQASLPSMLVSTRQFPLRSATIAVRTRASATAFVPRLESLVAGVDAQTPVYATFTQARAIEMSRISAVVLTQVFTFVGLVALLLAAAGLYGMLSFSVAQRTREFGIRRAVGAGAGAITACVARQLLWQVVIGLTIGIGLSLPWSNVLADPKLQTRGHEGGVFFVVIAVVVVVAFLSALLPLYRALRVDPVVALRYE</sequence>
<feature type="transmembrane region" description="Helical" evidence="7">
    <location>
        <begin position="21"/>
        <end position="46"/>
    </location>
</feature>
<feature type="domain" description="ABC3 transporter permease C-terminal" evidence="8">
    <location>
        <begin position="269"/>
        <end position="390"/>
    </location>
</feature>